<sequence>MADRYWMDALKIRRRNWGLVPAPLPYGAPTGRGADKTTRDFLICFGLEDSPATFRRRALGHLASYETASGPVVFSNRSRTTLRVSLRLLNSDGTEEVYYNQYQESDNGSLDGILRAAQRELIEQEIFTALIRGAGNLPTTTARVSERLIVIEIAQGTELYLELVESDTLPSPSQPAVHSIGQTKCDMIYHLLHILLLRLHSHIKERRLSTSNGPQVDPASAPVSPTVLQPVIDILQYETFCQRVKAEMGKIVSALTKAGVPIKFEFNAVGETGEEIVRLICEDGASHIGGETTIRIDNSRTLRFTFHSPSSLIAHISQATLSISSITQLVQLLRDETEKCLLQRICDVGNQATEQLNGVWFVDLLVSRSIGKWEGCVINFRISYDSDSTISCTVSRLIRSEKHSKTYMDTFTSGKIALFDWIRQLIQKTIVS</sequence>
<keyword evidence="6 8" id="KW-0539">Nucleus</keyword>
<evidence type="ECO:0000256" key="3">
    <source>
        <dbReference type="ARBA" id="ARBA00019610"/>
    </source>
</evidence>
<dbReference type="GO" id="GO:0070847">
    <property type="term" value="C:core mediator complex"/>
    <property type="evidence" value="ECO:0007669"/>
    <property type="project" value="TreeGrafter"/>
</dbReference>
<evidence type="ECO:0000256" key="6">
    <source>
        <dbReference type="ARBA" id="ARBA00023242"/>
    </source>
</evidence>
<keyword evidence="8" id="KW-0010">Activator</keyword>
<comment type="subcellular location">
    <subcellularLocation>
        <location evidence="1 8">Nucleus</location>
    </subcellularLocation>
</comment>
<keyword evidence="10" id="KW-1185">Reference proteome</keyword>
<evidence type="ECO:0000256" key="8">
    <source>
        <dbReference type="RuleBase" id="RU364140"/>
    </source>
</evidence>
<name>A0A4Y9XV02_9AGAM</name>
<comment type="subunit">
    <text evidence="8">Component of the Mediator complex.</text>
</comment>
<evidence type="ECO:0000256" key="4">
    <source>
        <dbReference type="ARBA" id="ARBA00023015"/>
    </source>
</evidence>
<keyword evidence="5 8" id="KW-0804">Transcription</keyword>
<proteinExistence type="inferred from homology"/>
<dbReference type="PANTHER" id="PTHR13114">
    <property type="entry name" value="MEDIATOR OF RNA POLYMERASE II TRANSCRIPTION SUBUNIT 17"/>
    <property type="match status" value="1"/>
</dbReference>
<comment type="caution">
    <text evidence="9">The sequence shown here is derived from an EMBL/GenBank/DDBJ whole genome shotgun (WGS) entry which is preliminary data.</text>
</comment>
<evidence type="ECO:0000256" key="2">
    <source>
        <dbReference type="ARBA" id="ARBA00005635"/>
    </source>
</evidence>
<dbReference type="InterPro" id="IPR019313">
    <property type="entry name" value="Mediator_Med17"/>
</dbReference>
<dbReference type="OrthoDB" id="10251234at2759"/>
<comment type="similarity">
    <text evidence="2 8">Belongs to the Mediator complex subunit 17 family.</text>
</comment>
<dbReference type="Pfam" id="PF10156">
    <property type="entry name" value="Med17"/>
    <property type="match status" value="1"/>
</dbReference>
<gene>
    <name evidence="8" type="primary">MED17</name>
    <name evidence="9" type="ORF">EVG20_g9851</name>
</gene>
<dbReference type="STRING" id="205917.A0A4Y9XV02"/>
<dbReference type="GO" id="GO:0016592">
    <property type="term" value="C:mediator complex"/>
    <property type="evidence" value="ECO:0007669"/>
    <property type="project" value="InterPro"/>
</dbReference>
<dbReference type="AlphaFoldDB" id="A0A4Y9XV02"/>
<dbReference type="GO" id="GO:0006357">
    <property type="term" value="P:regulation of transcription by RNA polymerase II"/>
    <property type="evidence" value="ECO:0007669"/>
    <property type="project" value="InterPro"/>
</dbReference>
<dbReference type="EMBL" id="SEOQ01001067">
    <property type="protein sequence ID" value="TFY54094.1"/>
    <property type="molecule type" value="Genomic_DNA"/>
</dbReference>
<organism evidence="9 10">
    <name type="scientific">Dentipellis fragilis</name>
    <dbReference type="NCBI Taxonomy" id="205917"/>
    <lineage>
        <taxon>Eukaryota</taxon>
        <taxon>Fungi</taxon>
        <taxon>Dikarya</taxon>
        <taxon>Basidiomycota</taxon>
        <taxon>Agaricomycotina</taxon>
        <taxon>Agaricomycetes</taxon>
        <taxon>Russulales</taxon>
        <taxon>Hericiaceae</taxon>
        <taxon>Dentipellis</taxon>
    </lineage>
</organism>
<comment type="function">
    <text evidence="8">Component of the Mediator complex, a coactivator involved in the regulated transcription of nearly all RNA polymerase II-dependent genes. Mediator functions as a bridge to convey information from gene-specific regulatory proteins to the basal RNA polymerase II transcription machinery. Mediator is recruited to promoters by direct interactions with regulatory proteins and serves as a scaffold for the assembly of a functional preinitiation complex with RNA polymerase II and the general transcription factors.</text>
</comment>
<dbReference type="Proteomes" id="UP000298327">
    <property type="component" value="Unassembled WGS sequence"/>
</dbReference>
<dbReference type="PANTHER" id="PTHR13114:SF7">
    <property type="entry name" value="MEDIATOR OF RNA POLYMERASE II TRANSCRIPTION SUBUNIT 17"/>
    <property type="match status" value="1"/>
</dbReference>
<evidence type="ECO:0000256" key="7">
    <source>
        <dbReference type="ARBA" id="ARBA00032014"/>
    </source>
</evidence>
<accession>A0A4Y9XV02</accession>
<keyword evidence="4 8" id="KW-0805">Transcription regulation</keyword>
<reference evidence="9 10" key="1">
    <citation type="submission" date="2019-02" db="EMBL/GenBank/DDBJ databases">
        <title>Genome sequencing of the rare red list fungi Dentipellis fragilis.</title>
        <authorList>
            <person name="Buettner E."/>
            <person name="Kellner H."/>
        </authorList>
    </citation>
    <scope>NUCLEOTIDE SEQUENCE [LARGE SCALE GENOMIC DNA]</scope>
    <source>
        <strain evidence="9 10">DSM 105465</strain>
    </source>
</reference>
<evidence type="ECO:0000313" key="9">
    <source>
        <dbReference type="EMBL" id="TFY54094.1"/>
    </source>
</evidence>
<evidence type="ECO:0000313" key="10">
    <source>
        <dbReference type="Proteomes" id="UP000298327"/>
    </source>
</evidence>
<evidence type="ECO:0000256" key="5">
    <source>
        <dbReference type="ARBA" id="ARBA00023163"/>
    </source>
</evidence>
<evidence type="ECO:0000256" key="1">
    <source>
        <dbReference type="ARBA" id="ARBA00004123"/>
    </source>
</evidence>
<protein>
    <recommendedName>
        <fullName evidence="3 8">Mediator of RNA polymerase II transcription subunit 17</fullName>
    </recommendedName>
    <alternativeName>
        <fullName evidence="7 8">Mediator complex subunit 17</fullName>
    </alternativeName>
</protein>
<dbReference type="GO" id="GO:0003712">
    <property type="term" value="F:transcription coregulator activity"/>
    <property type="evidence" value="ECO:0007669"/>
    <property type="project" value="InterPro"/>
</dbReference>